<dbReference type="AlphaFoldDB" id="A0A3A9ZHB1"/>
<sequence>MTTATWRLAHQTARWCRFAVVTVDVAPAPRPEVRVTGVVAGMRDERREVELGARAALRRLAGAGPFVVTVTGIRATVVDTGVGDLHEAAARAVWQAAGGVAERLRYAGFGEPELVAAWLRDRLGLRVESVTEARPQRPGARDVDPVGPVHAWLHPAGRPPTRLDPRGGELLLRTGDPYPSYRTGEGVVRVGPAGPPDPLADLVGERLTGGAVLVAPATGACAGLLLRAGAREVLVAAAGDRWVLARDPAPSAVAATWQVRGLDSFG</sequence>
<gene>
    <name evidence="1" type="ORF">D7223_14295</name>
</gene>
<evidence type="ECO:0000313" key="2">
    <source>
        <dbReference type="Proteomes" id="UP000281726"/>
    </source>
</evidence>
<accession>A0A3A9ZHB1</accession>
<dbReference type="OrthoDB" id="3376484at2"/>
<dbReference type="EMBL" id="RBAK01000004">
    <property type="protein sequence ID" value="RKN47892.1"/>
    <property type="molecule type" value="Genomic_DNA"/>
</dbReference>
<protein>
    <submittedName>
        <fullName evidence="1">Uncharacterized protein</fullName>
    </submittedName>
</protein>
<evidence type="ECO:0000313" key="1">
    <source>
        <dbReference type="EMBL" id="RKN47892.1"/>
    </source>
</evidence>
<comment type="caution">
    <text evidence="1">The sequence shown here is derived from an EMBL/GenBank/DDBJ whole genome shotgun (WGS) entry which is preliminary data.</text>
</comment>
<reference evidence="1 2" key="1">
    <citation type="journal article" date="2004" name="Syst. Appl. Microbiol.">
        <title>Cryptoendolithic actinomycetes from antarctic sandstone rock samples: Micromonospora endolithica sp. nov. and two isolates related to Micromonospora coerulea Jensen 1932.</title>
        <authorList>
            <person name="Hirsch P."/>
            <person name="Mevs U."/>
            <person name="Kroppenstedt R.M."/>
            <person name="Schumann P."/>
            <person name="Stackebrandt E."/>
        </authorList>
    </citation>
    <scope>NUCLEOTIDE SEQUENCE [LARGE SCALE GENOMIC DNA]</scope>
    <source>
        <strain evidence="1 2">JCM 12677</strain>
    </source>
</reference>
<dbReference type="RefSeq" id="WP_120728853.1">
    <property type="nucleotide sequence ID" value="NZ_RBAK01000004.1"/>
</dbReference>
<proteinExistence type="predicted"/>
<organism evidence="1 2">
    <name type="scientific">Micromonospora endolithica</name>
    <dbReference type="NCBI Taxonomy" id="230091"/>
    <lineage>
        <taxon>Bacteria</taxon>
        <taxon>Bacillati</taxon>
        <taxon>Actinomycetota</taxon>
        <taxon>Actinomycetes</taxon>
        <taxon>Micromonosporales</taxon>
        <taxon>Micromonosporaceae</taxon>
        <taxon>Micromonospora</taxon>
    </lineage>
</organism>
<dbReference type="Proteomes" id="UP000281726">
    <property type="component" value="Unassembled WGS sequence"/>
</dbReference>
<name>A0A3A9ZHB1_9ACTN</name>
<keyword evidence="2" id="KW-1185">Reference proteome</keyword>